<dbReference type="EMBL" id="DRTT01000118">
    <property type="protein sequence ID" value="HHF98684.1"/>
    <property type="molecule type" value="Genomic_DNA"/>
</dbReference>
<reference evidence="7" key="1">
    <citation type="journal article" date="2020" name="mSystems">
        <title>Genome- and Community-Level Interaction Insights into Carbon Utilization and Element Cycling Functions of Hydrothermarchaeota in Hydrothermal Sediment.</title>
        <authorList>
            <person name="Zhou Z."/>
            <person name="Liu Y."/>
            <person name="Xu W."/>
            <person name="Pan J."/>
            <person name="Luo Z.H."/>
            <person name="Li M."/>
        </authorList>
    </citation>
    <scope>NUCLEOTIDE SEQUENCE [LARGE SCALE GENOMIC DNA]</scope>
    <source>
        <strain evidence="7">HyVt-92</strain>
    </source>
</reference>
<evidence type="ECO:0000256" key="2">
    <source>
        <dbReference type="ARBA" id="ARBA00022475"/>
    </source>
</evidence>
<sequence length="315" mass="34001">MGKGNLSGFLILTAFILIAPLLVRNPYYIGILVFWGIYTLITIGLSLLIGYTGQISLGHAAFFGLGAYTSGILSTHFKLSPWLGLIAAVFIAAFVAFIIGAPALKLRGHYLAMATLAFGEIIYIVFNQWISLTGGPSGFGGIPRFCLGGFCLESDFTYYYFVWAIVLLAFLASLNLIHSRVGRALRSIHGSEIAANCMGVDTSGYKLKVFVLSGALGGLAGSLYAHFVTFLSPGTFSVMFSVVLLTMVAVGGMRNIWGAITGTAILTILPEYLRIFQDYDILIYGGVLLLIMIFLPEGLVMGIFNLIKKSLKKAR</sequence>
<feature type="transmembrane region" description="Helical" evidence="6">
    <location>
        <begin position="281"/>
        <end position="307"/>
    </location>
</feature>
<dbReference type="GO" id="GO:0005886">
    <property type="term" value="C:plasma membrane"/>
    <property type="evidence" value="ECO:0007669"/>
    <property type="project" value="UniProtKB-SubCell"/>
</dbReference>
<keyword evidence="4 6" id="KW-1133">Transmembrane helix</keyword>
<keyword evidence="5 6" id="KW-0472">Membrane</keyword>
<feature type="transmembrane region" description="Helical" evidence="6">
    <location>
        <begin position="230"/>
        <end position="249"/>
    </location>
</feature>
<dbReference type="InterPro" id="IPR001851">
    <property type="entry name" value="ABC_transp_permease"/>
</dbReference>
<comment type="subcellular location">
    <subcellularLocation>
        <location evidence="1">Cell membrane</location>
        <topology evidence="1">Multi-pass membrane protein</topology>
    </subcellularLocation>
</comment>
<protein>
    <submittedName>
        <fullName evidence="7">Branched-chain amino acid ABC transporter permease</fullName>
    </submittedName>
</protein>
<comment type="caution">
    <text evidence="7">The sequence shown here is derived from an EMBL/GenBank/DDBJ whole genome shotgun (WGS) entry which is preliminary data.</text>
</comment>
<gene>
    <name evidence="7" type="ORF">ENL39_04275</name>
</gene>
<evidence type="ECO:0000313" key="7">
    <source>
        <dbReference type="EMBL" id="HHF98684.1"/>
    </source>
</evidence>
<dbReference type="CDD" id="cd06581">
    <property type="entry name" value="TM_PBP1_LivM_like"/>
    <property type="match status" value="1"/>
</dbReference>
<evidence type="ECO:0000256" key="5">
    <source>
        <dbReference type="ARBA" id="ARBA00023136"/>
    </source>
</evidence>
<feature type="transmembrane region" description="Helical" evidence="6">
    <location>
        <begin position="111"/>
        <end position="130"/>
    </location>
</feature>
<dbReference type="InterPro" id="IPR043428">
    <property type="entry name" value="LivM-like"/>
</dbReference>
<keyword evidence="2" id="KW-1003">Cell membrane</keyword>
<feature type="transmembrane region" description="Helical" evidence="6">
    <location>
        <begin position="82"/>
        <end position="104"/>
    </location>
</feature>
<dbReference type="GO" id="GO:0015658">
    <property type="term" value="F:branched-chain amino acid transmembrane transporter activity"/>
    <property type="evidence" value="ECO:0007669"/>
    <property type="project" value="InterPro"/>
</dbReference>
<dbReference type="PANTHER" id="PTHR30482:SF18">
    <property type="entry name" value="BRANCHED AMINO ACID TRANSPORT SYSTEM PERMEASE"/>
    <property type="match status" value="1"/>
</dbReference>
<organism evidence="7">
    <name type="scientific">Aerophobetes bacterium</name>
    <dbReference type="NCBI Taxonomy" id="2030807"/>
    <lineage>
        <taxon>Bacteria</taxon>
        <taxon>Candidatus Aerophobota</taxon>
    </lineage>
</organism>
<name>A0A7V5M0E9_UNCAE</name>
<keyword evidence="3 6" id="KW-0812">Transmembrane</keyword>
<dbReference type="Pfam" id="PF02653">
    <property type="entry name" value="BPD_transp_2"/>
    <property type="match status" value="1"/>
</dbReference>
<evidence type="ECO:0000256" key="4">
    <source>
        <dbReference type="ARBA" id="ARBA00022989"/>
    </source>
</evidence>
<feature type="transmembrane region" description="Helical" evidence="6">
    <location>
        <begin position="7"/>
        <end position="23"/>
    </location>
</feature>
<accession>A0A7V5M0E9</accession>
<feature type="transmembrane region" description="Helical" evidence="6">
    <location>
        <begin position="207"/>
        <end position="224"/>
    </location>
</feature>
<evidence type="ECO:0000256" key="3">
    <source>
        <dbReference type="ARBA" id="ARBA00022692"/>
    </source>
</evidence>
<dbReference type="AlphaFoldDB" id="A0A7V5M0E9"/>
<dbReference type="Proteomes" id="UP000886070">
    <property type="component" value="Unassembled WGS sequence"/>
</dbReference>
<feature type="transmembrane region" description="Helical" evidence="6">
    <location>
        <begin position="158"/>
        <end position="177"/>
    </location>
</feature>
<proteinExistence type="predicted"/>
<feature type="transmembrane region" description="Helical" evidence="6">
    <location>
        <begin position="57"/>
        <end position="76"/>
    </location>
</feature>
<evidence type="ECO:0000256" key="1">
    <source>
        <dbReference type="ARBA" id="ARBA00004651"/>
    </source>
</evidence>
<feature type="transmembrane region" description="Helical" evidence="6">
    <location>
        <begin position="29"/>
        <end position="50"/>
    </location>
</feature>
<dbReference type="PANTHER" id="PTHR30482">
    <property type="entry name" value="HIGH-AFFINITY BRANCHED-CHAIN AMINO ACID TRANSPORT SYSTEM PERMEASE"/>
    <property type="match status" value="1"/>
</dbReference>
<evidence type="ECO:0000256" key="6">
    <source>
        <dbReference type="SAM" id="Phobius"/>
    </source>
</evidence>